<dbReference type="EMBL" id="LSSN01000748">
    <property type="protein sequence ID" value="OMJ22515.1"/>
    <property type="molecule type" value="Genomic_DNA"/>
</dbReference>
<comment type="caution">
    <text evidence="3">The sequence shown here is derived from an EMBL/GenBank/DDBJ whole genome shotgun (WGS) entry which is preliminary data.</text>
</comment>
<protein>
    <recommendedName>
        <fullName evidence="5">WD repeat-containing protein WRAP73</fullName>
    </recommendedName>
</protein>
<dbReference type="SUPFAM" id="SSF69322">
    <property type="entry name" value="Tricorn protease domain 2"/>
    <property type="match status" value="1"/>
</dbReference>
<evidence type="ECO:0000313" key="4">
    <source>
        <dbReference type="Proteomes" id="UP000187283"/>
    </source>
</evidence>
<organism evidence="3 4">
    <name type="scientific">Smittium culicis</name>
    <dbReference type="NCBI Taxonomy" id="133412"/>
    <lineage>
        <taxon>Eukaryota</taxon>
        <taxon>Fungi</taxon>
        <taxon>Fungi incertae sedis</taxon>
        <taxon>Zoopagomycota</taxon>
        <taxon>Kickxellomycotina</taxon>
        <taxon>Harpellomycetes</taxon>
        <taxon>Harpellales</taxon>
        <taxon>Legeriomycetaceae</taxon>
        <taxon>Smittium</taxon>
    </lineage>
</organism>
<sequence>MKNSLGKPVTNFIILYDLTTNQYIKNIFYSSEIGLINSISWKPNDGYTLAANGDFGACLFKFVPNLSTQSKLGNNSMSTLTTCWIEKIYCSDNRGPKAPKNNDSKSLAFSQDGNLLILGYNYSQRGNNNSFMVVDPATNEKSLIKRAAINLNIFSKSSLIGISSCKFSNDGLFLVTSHTQNNELRLWSTENWNCKVFGFLPGLVTNFCWFPSCNACFFLVEGCRDILVLVVEKTATSFDATISIVCSFESHITPMLHSSSYNQNNTQYLNDDSQNEEIRVGGPISKMAFDPNGNRLVIAFEPDCDSSCDSSILAVYKVQQEFLFKAGGDLNANQSVLVPLGYIRGPGWPTESFGYRSSKQNNKTNRNSDSLNNKVKLGQPTPTHLLFAPRFEHGSLLLVAWSSGKISFIPMIY</sequence>
<dbReference type="GO" id="GO:0005643">
    <property type="term" value="C:nuclear pore"/>
    <property type="evidence" value="ECO:0007669"/>
    <property type="project" value="TreeGrafter"/>
</dbReference>
<dbReference type="InterPro" id="IPR015943">
    <property type="entry name" value="WD40/YVTN_repeat-like_dom_sf"/>
</dbReference>
<accession>A0A1R1Y6T3</accession>
<dbReference type="Gene3D" id="2.130.10.10">
    <property type="entry name" value="YVTN repeat-like/Quinoprotein amine dehydrogenase"/>
    <property type="match status" value="1"/>
</dbReference>
<dbReference type="InterPro" id="IPR045139">
    <property type="entry name" value="Aladin"/>
</dbReference>
<keyword evidence="4" id="KW-1185">Reference proteome</keyword>
<feature type="compositionally biased region" description="Polar residues" evidence="1">
    <location>
        <begin position="355"/>
        <end position="373"/>
    </location>
</feature>
<dbReference type="AlphaFoldDB" id="A0A1R1Y6T3"/>
<evidence type="ECO:0000313" key="2">
    <source>
        <dbReference type="EMBL" id="OMJ11214.1"/>
    </source>
</evidence>
<name>A0A1R1Y6T3_9FUNG</name>
<evidence type="ECO:0000313" key="3">
    <source>
        <dbReference type="EMBL" id="OMJ22515.1"/>
    </source>
</evidence>
<dbReference type="EMBL" id="LSSN01004617">
    <property type="protein sequence ID" value="OMJ11214.1"/>
    <property type="molecule type" value="Genomic_DNA"/>
</dbReference>
<dbReference type="Proteomes" id="UP000187283">
    <property type="component" value="Unassembled WGS sequence"/>
</dbReference>
<dbReference type="Pfam" id="PF00400">
    <property type="entry name" value="WD40"/>
    <property type="match status" value="1"/>
</dbReference>
<evidence type="ECO:0000256" key="1">
    <source>
        <dbReference type="SAM" id="MobiDB-lite"/>
    </source>
</evidence>
<dbReference type="InterPro" id="IPR001680">
    <property type="entry name" value="WD40_rpt"/>
</dbReference>
<reference evidence="3 4" key="1">
    <citation type="submission" date="2017-01" db="EMBL/GenBank/DDBJ databases">
        <authorList>
            <person name="Mah S.A."/>
            <person name="Swanson W.J."/>
            <person name="Moy G.W."/>
            <person name="Vacquier V.D."/>
        </authorList>
    </citation>
    <scope>NUCLEOTIDE SEQUENCE [LARGE SCALE GENOMIC DNA]</scope>
    <source>
        <strain evidence="3 4">GSMNP</strain>
    </source>
</reference>
<gene>
    <name evidence="3" type="ORF">AYI70_g2827</name>
    <name evidence="2" type="ORF">AYI70_g9868</name>
</gene>
<dbReference type="PANTHER" id="PTHR14494:SF0">
    <property type="entry name" value="ALADIN"/>
    <property type="match status" value="1"/>
</dbReference>
<dbReference type="GO" id="GO:0006913">
    <property type="term" value="P:nucleocytoplasmic transport"/>
    <property type="evidence" value="ECO:0007669"/>
    <property type="project" value="TreeGrafter"/>
</dbReference>
<dbReference type="OrthoDB" id="10251741at2759"/>
<dbReference type="STRING" id="133412.A0A1R1Y6T3"/>
<dbReference type="PANTHER" id="PTHR14494">
    <property type="entry name" value="ALADIN/ADRACALIN/AAAS"/>
    <property type="match status" value="1"/>
</dbReference>
<feature type="region of interest" description="Disordered" evidence="1">
    <location>
        <begin position="355"/>
        <end position="375"/>
    </location>
</feature>
<evidence type="ECO:0008006" key="5">
    <source>
        <dbReference type="Google" id="ProtNLM"/>
    </source>
</evidence>
<proteinExistence type="predicted"/>